<evidence type="ECO:0000313" key="3">
    <source>
        <dbReference type="Proteomes" id="UP001558652"/>
    </source>
</evidence>
<organism evidence="2 3">
    <name type="scientific">Ranatra chinensis</name>
    <dbReference type="NCBI Taxonomy" id="642074"/>
    <lineage>
        <taxon>Eukaryota</taxon>
        <taxon>Metazoa</taxon>
        <taxon>Ecdysozoa</taxon>
        <taxon>Arthropoda</taxon>
        <taxon>Hexapoda</taxon>
        <taxon>Insecta</taxon>
        <taxon>Pterygota</taxon>
        <taxon>Neoptera</taxon>
        <taxon>Paraneoptera</taxon>
        <taxon>Hemiptera</taxon>
        <taxon>Heteroptera</taxon>
        <taxon>Panheteroptera</taxon>
        <taxon>Nepomorpha</taxon>
        <taxon>Nepidae</taxon>
        <taxon>Ranatrinae</taxon>
        <taxon>Ranatra</taxon>
    </lineage>
</organism>
<feature type="region of interest" description="Disordered" evidence="1">
    <location>
        <begin position="1"/>
        <end position="21"/>
    </location>
</feature>
<name>A0ABD0YWX6_9HEMI</name>
<dbReference type="Proteomes" id="UP001558652">
    <property type="component" value="Unassembled WGS sequence"/>
</dbReference>
<comment type="caution">
    <text evidence="2">The sequence shown here is derived from an EMBL/GenBank/DDBJ whole genome shotgun (WGS) entry which is preliminary data.</text>
</comment>
<sequence length="268" mass="30180">MGESDGEGMKEAVNECREGSKESVYEKEAWKEREIWERRIAMAWQKQLLKVWEERQRERVRARERGSVRDFVAARQEVAAFSDDIRYRRQLDFRPFLTLHINGGGVYAAEAAAIFRPRPTTVHSEFPNKPGLQVTALNAHIRRHPRPNPESISTQDRVASWELELPASSDTKITAQGKKNVHSKFVHIVSIHAFETEEPFGQAIPGLAWTQITPPIRTSVSAEAEEGTGNSTLSHQTMVLPSSGVDREPVEGCVGRLSAKSQSLRSIK</sequence>
<gene>
    <name evidence="2" type="ORF">AAG570_002096</name>
</gene>
<keyword evidence="3" id="KW-1185">Reference proteome</keyword>
<dbReference type="AlphaFoldDB" id="A0ABD0YWX6"/>
<protein>
    <submittedName>
        <fullName evidence="2">Uncharacterized protein</fullName>
    </submittedName>
</protein>
<proteinExistence type="predicted"/>
<accession>A0ABD0YWX6</accession>
<feature type="compositionally biased region" description="Basic and acidic residues" evidence="1">
    <location>
        <begin position="7"/>
        <end position="21"/>
    </location>
</feature>
<reference evidence="2 3" key="1">
    <citation type="submission" date="2024-07" db="EMBL/GenBank/DDBJ databases">
        <title>Chromosome-level genome assembly of the water stick insect Ranatra chinensis (Heteroptera: Nepidae).</title>
        <authorList>
            <person name="Liu X."/>
        </authorList>
    </citation>
    <scope>NUCLEOTIDE SEQUENCE [LARGE SCALE GENOMIC DNA]</scope>
    <source>
        <strain evidence="2">Cailab_2021Rc</strain>
        <tissue evidence="2">Muscle</tissue>
    </source>
</reference>
<evidence type="ECO:0000313" key="2">
    <source>
        <dbReference type="EMBL" id="KAL1124328.1"/>
    </source>
</evidence>
<evidence type="ECO:0000256" key="1">
    <source>
        <dbReference type="SAM" id="MobiDB-lite"/>
    </source>
</evidence>
<dbReference type="EMBL" id="JBFDAA010000011">
    <property type="protein sequence ID" value="KAL1124328.1"/>
    <property type="molecule type" value="Genomic_DNA"/>
</dbReference>